<accession>A0A8J3Q6B3</accession>
<dbReference type="Pfam" id="PF01663">
    <property type="entry name" value="Phosphodiest"/>
    <property type="match status" value="1"/>
</dbReference>
<sequence length="375" mass="40057">MRAPSYPEGTIADILPGCLKCLGAQGFSDRLGLARQLEGVRRIAVLLVDGMGWHQLPTMRPFAPGLVALPSRAITSGFPSTTPTSLVSLATGAWPGSHGVLAFTSNIPGTDIVLNHTQWKDDPDPLLWQPVPPVYAEAARQGIDVTVVNRAEYVGSGLTEVTTRGAVYVPADSSQELADGMVKALLGADGPALVYGYYPNLDKMGHAFGLESEQWADAASKVDKIVERLVTALPPDAALVVTADHGQLDIPADRRIDIDGDPRLAYGVRVFAGEPRVRYLHAEPGAAADVLAAWQELVGHAAWIGSREEAIATGWYGPMDLTFAQRIGDVVVVCRDDWAVHGTRREPATIARLVAMHGSLTDAELDIPLIVVRGE</sequence>
<dbReference type="InterPro" id="IPR002591">
    <property type="entry name" value="Phosphodiest/P_Trfase"/>
</dbReference>
<comment type="caution">
    <text evidence="1">The sequence shown here is derived from an EMBL/GenBank/DDBJ whole genome shotgun (WGS) entry which is preliminary data.</text>
</comment>
<gene>
    <name evidence="1" type="ORF">Rhe02_28060</name>
</gene>
<dbReference type="InterPro" id="IPR017850">
    <property type="entry name" value="Alkaline_phosphatase_core_sf"/>
</dbReference>
<dbReference type="Gene3D" id="3.40.720.10">
    <property type="entry name" value="Alkaline Phosphatase, subunit A"/>
    <property type="match status" value="1"/>
</dbReference>
<organism evidence="1 2">
    <name type="scientific">Rhizocola hellebori</name>
    <dbReference type="NCBI Taxonomy" id="1392758"/>
    <lineage>
        <taxon>Bacteria</taxon>
        <taxon>Bacillati</taxon>
        <taxon>Actinomycetota</taxon>
        <taxon>Actinomycetes</taxon>
        <taxon>Micromonosporales</taxon>
        <taxon>Micromonosporaceae</taxon>
        <taxon>Rhizocola</taxon>
    </lineage>
</organism>
<dbReference type="AlphaFoldDB" id="A0A8J3Q6B3"/>
<proteinExistence type="predicted"/>
<dbReference type="Proteomes" id="UP000612899">
    <property type="component" value="Unassembled WGS sequence"/>
</dbReference>
<dbReference type="SUPFAM" id="SSF53649">
    <property type="entry name" value="Alkaline phosphatase-like"/>
    <property type="match status" value="1"/>
</dbReference>
<name>A0A8J3Q6B3_9ACTN</name>
<dbReference type="PANTHER" id="PTHR10151:SF120">
    <property type="entry name" value="BIS(5'-ADENOSYL)-TRIPHOSPHATASE"/>
    <property type="match status" value="1"/>
</dbReference>
<dbReference type="GO" id="GO:0016787">
    <property type="term" value="F:hydrolase activity"/>
    <property type="evidence" value="ECO:0007669"/>
    <property type="project" value="UniProtKB-ARBA"/>
</dbReference>
<dbReference type="RefSeq" id="WP_203908607.1">
    <property type="nucleotide sequence ID" value="NZ_BONY01000014.1"/>
</dbReference>
<keyword evidence="2" id="KW-1185">Reference proteome</keyword>
<dbReference type="PANTHER" id="PTHR10151">
    <property type="entry name" value="ECTONUCLEOTIDE PYROPHOSPHATASE/PHOSPHODIESTERASE"/>
    <property type="match status" value="1"/>
</dbReference>
<evidence type="ECO:0000313" key="2">
    <source>
        <dbReference type="Proteomes" id="UP000612899"/>
    </source>
</evidence>
<dbReference type="EMBL" id="BONY01000014">
    <property type="protein sequence ID" value="GIH04739.1"/>
    <property type="molecule type" value="Genomic_DNA"/>
</dbReference>
<protein>
    <submittedName>
        <fullName evidence="1">Alkaline phosphatase family protein</fullName>
    </submittedName>
</protein>
<reference evidence="1" key="1">
    <citation type="submission" date="2021-01" db="EMBL/GenBank/DDBJ databases">
        <title>Whole genome shotgun sequence of Rhizocola hellebori NBRC 109834.</title>
        <authorList>
            <person name="Komaki H."/>
            <person name="Tamura T."/>
        </authorList>
    </citation>
    <scope>NUCLEOTIDE SEQUENCE</scope>
    <source>
        <strain evidence="1">NBRC 109834</strain>
    </source>
</reference>
<evidence type="ECO:0000313" key="1">
    <source>
        <dbReference type="EMBL" id="GIH04739.1"/>
    </source>
</evidence>